<name>A0AAV4MGI2_9ARAC</name>
<accession>A0AAV4MGI2</accession>
<dbReference type="Proteomes" id="UP001054837">
    <property type="component" value="Unassembled WGS sequence"/>
</dbReference>
<keyword evidence="2" id="KW-1185">Reference proteome</keyword>
<proteinExistence type="predicted"/>
<evidence type="ECO:0000313" key="2">
    <source>
        <dbReference type="Proteomes" id="UP001054837"/>
    </source>
</evidence>
<gene>
    <name evidence="1" type="ORF">CDAR_505061</name>
</gene>
<dbReference type="AlphaFoldDB" id="A0AAV4MGI2"/>
<organism evidence="1 2">
    <name type="scientific">Caerostris darwini</name>
    <dbReference type="NCBI Taxonomy" id="1538125"/>
    <lineage>
        <taxon>Eukaryota</taxon>
        <taxon>Metazoa</taxon>
        <taxon>Ecdysozoa</taxon>
        <taxon>Arthropoda</taxon>
        <taxon>Chelicerata</taxon>
        <taxon>Arachnida</taxon>
        <taxon>Araneae</taxon>
        <taxon>Araneomorphae</taxon>
        <taxon>Entelegynae</taxon>
        <taxon>Araneoidea</taxon>
        <taxon>Araneidae</taxon>
        <taxon>Caerostris</taxon>
    </lineage>
</organism>
<reference evidence="1 2" key="1">
    <citation type="submission" date="2021-06" db="EMBL/GenBank/DDBJ databases">
        <title>Caerostris darwini draft genome.</title>
        <authorList>
            <person name="Kono N."/>
            <person name="Arakawa K."/>
        </authorList>
    </citation>
    <scope>NUCLEOTIDE SEQUENCE [LARGE SCALE GENOMIC DNA]</scope>
</reference>
<comment type="caution">
    <text evidence="1">The sequence shown here is derived from an EMBL/GenBank/DDBJ whole genome shotgun (WGS) entry which is preliminary data.</text>
</comment>
<evidence type="ECO:0000313" key="1">
    <source>
        <dbReference type="EMBL" id="GIX70955.1"/>
    </source>
</evidence>
<sequence length="119" mass="13684">MLWSTSRNKLHGTFEHSLNCDEIHAENWRSCTVVASLLFLPKLRKKILRKQVTIPSWPLFQSLSFTLSQSNPTNINSYSSHYAFLTACGQEQNDGQWQQKRSAQDGVEFAQFASWCRSS</sequence>
<dbReference type="EMBL" id="BPLQ01000396">
    <property type="protein sequence ID" value="GIX70955.1"/>
    <property type="molecule type" value="Genomic_DNA"/>
</dbReference>
<protein>
    <submittedName>
        <fullName evidence="1">Uncharacterized protein</fullName>
    </submittedName>
</protein>